<keyword evidence="7 8" id="KW-0472">Membrane</keyword>
<keyword evidence="4 8" id="KW-0812">Transmembrane</keyword>
<evidence type="ECO:0000256" key="5">
    <source>
        <dbReference type="ARBA" id="ARBA00022833"/>
    </source>
</evidence>
<keyword evidence="6 8" id="KW-1133">Transmembrane helix</keyword>
<proteinExistence type="inferred from homology"/>
<keyword evidence="5" id="KW-0862">Zinc</keyword>
<dbReference type="PANTHER" id="PTHR11040:SF211">
    <property type="entry name" value="ZINC TRANSPORTER ZIP11"/>
    <property type="match status" value="1"/>
</dbReference>
<feature type="transmembrane region" description="Helical" evidence="8">
    <location>
        <begin position="241"/>
        <end position="263"/>
    </location>
</feature>
<feature type="transmembrane region" description="Helical" evidence="8">
    <location>
        <begin position="41"/>
        <end position="59"/>
    </location>
</feature>
<feature type="transmembrane region" description="Helical" evidence="8">
    <location>
        <begin position="71"/>
        <end position="91"/>
    </location>
</feature>
<protein>
    <submittedName>
        <fullName evidence="9">ZIP family metal transporter</fullName>
    </submittedName>
</protein>
<gene>
    <name evidence="9" type="ORF">GKZ27_05805</name>
</gene>
<feature type="transmembrane region" description="Helical" evidence="8">
    <location>
        <begin position="119"/>
        <end position="141"/>
    </location>
</feature>
<evidence type="ECO:0000256" key="7">
    <source>
        <dbReference type="ARBA" id="ARBA00023136"/>
    </source>
</evidence>
<dbReference type="Proteomes" id="UP000463388">
    <property type="component" value="Unassembled WGS sequence"/>
</dbReference>
<dbReference type="GO" id="GO:0005886">
    <property type="term" value="C:plasma membrane"/>
    <property type="evidence" value="ECO:0007669"/>
    <property type="project" value="UniProtKB-SubCell"/>
</dbReference>
<reference evidence="9 10" key="1">
    <citation type="submission" date="2019-12" db="EMBL/GenBank/DDBJ databases">
        <title>Microbes associate with the intestines of laboratory mice.</title>
        <authorList>
            <person name="Navarre W."/>
            <person name="Wong E."/>
        </authorList>
    </citation>
    <scope>NUCLEOTIDE SEQUENCE [LARGE SCALE GENOMIC DNA]</scope>
    <source>
        <strain evidence="9 10">NM66_B29</strain>
    </source>
</reference>
<dbReference type="RefSeq" id="WP_160345819.1">
    <property type="nucleotide sequence ID" value="NZ_WSRR01000010.1"/>
</dbReference>
<feature type="transmembrane region" description="Helical" evidence="8">
    <location>
        <begin position="6"/>
        <end position="29"/>
    </location>
</feature>
<dbReference type="GO" id="GO:0005385">
    <property type="term" value="F:zinc ion transmembrane transporter activity"/>
    <property type="evidence" value="ECO:0007669"/>
    <property type="project" value="TreeGrafter"/>
</dbReference>
<evidence type="ECO:0000256" key="4">
    <source>
        <dbReference type="ARBA" id="ARBA00022692"/>
    </source>
</evidence>
<evidence type="ECO:0000256" key="6">
    <source>
        <dbReference type="ARBA" id="ARBA00022989"/>
    </source>
</evidence>
<sequence length="264" mass="26818">MGEPVAVGACIALVVPFLGNTLGAALVFLMRRGMSERFTKALLGFAAGVMVAASVWSLIAPALEAAEGGPVPSWLPVAVGFLAGMFLLLAIDHFTPHLHVGADEPEGPASTLKKPTMMLAALAIHNLPEGMAVGVVLAGFLAGDPTITLASVAALSIGIAIQNVPEGAIVSLPLTSNGMSRPKAFLAGTLCGAVEPVGAALMVAITGLVTPLLPYVLAFAAGAMMYVVTEELIPQTQQGRHTNIGTIGVAFGFVLMMVLDVALG</sequence>
<dbReference type="OrthoDB" id="9787346at2"/>
<evidence type="ECO:0000256" key="1">
    <source>
        <dbReference type="ARBA" id="ARBA00004651"/>
    </source>
</evidence>
<accession>A0A6N8JM68</accession>
<evidence type="ECO:0000256" key="3">
    <source>
        <dbReference type="ARBA" id="ARBA00022475"/>
    </source>
</evidence>
<dbReference type="InterPro" id="IPR003689">
    <property type="entry name" value="ZIP"/>
</dbReference>
<dbReference type="EMBL" id="WSRR01000010">
    <property type="protein sequence ID" value="MVX60971.1"/>
    <property type="molecule type" value="Genomic_DNA"/>
</dbReference>
<evidence type="ECO:0000256" key="8">
    <source>
        <dbReference type="SAM" id="Phobius"/>
    </source>
</evidence>
<keyword evidence="3" id="KW-1003">Cell membrane</keyword>
<comment type="similarity">
    <text evidence="2">Belongs to the ZIP transporter (TC 2.A.5) family.</text>
</comment>
<comment type="caution">
    <text evidence="9">The sequence shown here is derived from an EMBL/GenBank/DDBJ whole genome shotgun (WGS) entry which is preliminary data.</text>
</comment>
<evidence type="ECO:0000313" key="10">
    <source>
        <dbReference type="Proteomes" id="UP000463388"/>
    </source>
</evidence>
<organism evidence="9 10">
    <name type="scientific">Adlercreutzia mucosicola</name>
    <dbReference type="NCBI Taxonomy" id="580026"/>
    <lineage>
        <taxon>Bacteria</taxon>
        <taxon>Bacillati</taxon>
        <taxon>Actinomycetota</taxon>
        <taxon>Coriobacteriia</taxon>
        <taxon>Eggerthellales</taxon>
        <taxon>Eggerthellaceae</taxon>
        <taxon>Adlercreutzia</taxon>
    </lineage>
</organism>
<dbReference type="AlphaFoldDB" id="A0A6N8JM68"/>
<comment type="subcellular location">
    <subcellularLocation>
        <location evidence="1">Cell membrane</location>
        <topology evidence="1">Multi-pass membrane protein</topology>
    </subcellularLocation>
</comment>
<dbReference type="Pfam" id="PF02535">
    <property type="entry name" value="Zip"/>
    <property type="match status" value="2"/>
</dbReference>
<keyword evidence="10" id="KW-1185">Reference proteome</keyword>
<evidence type="ECO:0000313" key="9">
    <source>
        <dbReference type="EMBL" id="MVX60971.1"/>
    </source>
</evidence>
<dbReference type="PANTHER" id="PTHR11040">
    <property type="entry name" value="ZINC/IRON TRANSPORTER"/>
    <property type="match status" value="1"/>
</dbReference>
<evidence type="ECO:0000256" key="2">
    <source>
        <dbReference type="ARBA" id="ARBA00006939"/>
    </source>
</evidence>
<name>A0A6N8JM68_9ACTN</name>